<evidence type="ECO:0000313" key="2">
    <source>
        <dbReference type="RefSeq" id="XP_018827164.1"/>
    </source>
</evidence>
<organism evidence="1 2">
    <name type="scientific">Juglans regia</name>
    <name type="common">English walnut</name>
    <dbReference type="NCBI Taxonomy" id="51240"/>
    <lineage>
        <taxon>Eukaryota</taxon>
        <taxon>Viridiplantae</taxon>
        <taxon>Streptophyta</taxon>
        <taxon>Embryophyta</taxon>
        <taxon>Tracheophyta</taxon>
        <taxon>Spermatophyta</taxon>
        <taxon>Magnoliopsida</taxon>
        <taxon>eudicotyledons</taxon>
        <taxon>Gunneridae</taxon>
        <taxon>Pentapetalae</taxon>
        <taxon>rosids</taxon>
        <taxon>fabids</taxon>
        <taxon>Fagales</taxon>
        <taxon>Juglandaceae</taxon>
        <taxon>Juglans</taxon>
    </lineage>
</organism>
<proteinExistence type="predicted"/>
<sequence length="199" mass="22969">MSCLSVKLPPATKIWKSFTSKLQSKLHKLQRSKVIKKPQNRLKKTTAVPGFGVWPSLLSEQRFQRKNVRLVHAHHVDHLRYHRQVRVFEKRSTAQLVYVDKLFKDQPGADQLVEHVQPLQTSCQPSAKNMKHLDQPAVVMQQQQQQGGRLPEKAISGDDMWESLVLASPLLRGVDERAEEFIAKFRAEMEVQEMFARVL</sequence>
<evidence type="ECO:0000313" key="1">
    <source>
        <dbReference type="Proteomes" id="UP000235220"/>
    </source>
</evidence>
<dbReference type="OrthoDB" id="1536762at2759"/>
<name>A0A2I4F685_JUGRE</name>
<dbReference type="Proteomes" id="UP000235220">
    <property type="component" value="Chromosome 1"/>
</dbReference>
<accession>A0A2I4F685</accession>
<gene>
    <name evidence="2" type="primary">LOC108995943</name>
</gene>
<dbReference type="Gramene" id="Jr01_32030_p1">
    <property type="protein sequence ID" value="cds.Jr01_32030_p1"/>
    <property type="gene ID" value="Jr01_32030"/>
</dbReference>
<dbReference type="Pfam" id="PF05553">
    <property type="entry name" value="DUF761"/>
    <property type="match status" value="1"/>
</dbReference>
<dbReference type="AlphaFoldDB" id="A0A2I4F685"/>
<reference evidence="2" key="1">
    <citation type="submission" date="2025-08" db="UniProtKB">
        <authorList>
            <consortium name="RefSeq"/>
        </authorList>
    </citation>
    <scope>IDENTIFICATION</scope>
    <source>
        <tissue evidence="2">Leaves</tissue>
    </source>
</reference>
<protein>
    <submittedName>
        <fullName evidence="2">Uncharacterized protein LOC108995943</fullName>
    </submittedName>
</protein>
<dbReference type="KEGG" id="jre:108995943"/>
<dbReference type="RefSeq" id="XP_018827164.1">
    <property type="nucleotide sequence ID" value="XM_018971619.2"/>
</dbReference>
<dbReference type="InterPro" id="IPR008480">
    <property type="entry name" value="DUF761_pln"/>
</dbReference>
<dbReference type="GeneID" id="108995943"/>
<keyword evidence="1" id="KW-1185">Reference proteome</keyword>